<dbReference type="EMBL" id="AP023418">
    <property type="protein sequence ID" value="BCK81464.1"/>
    <property type="molecule type" value="Genomic_DNA"/>
</dbReference>
<accession>A0A810Q0L7</accession>
<dbReference type="AlphaFoldDB" id="A0A810Q0L7"/>
<dbReference type="RefSeq" id="WP_213542182.1">
    <property type="nucleotide sequence ID" value="NZ_AP023418.1"/>
</dbReference>
<keyword evidence="2" id="KW-1185">Reference proteome</keyword>
<evidence type="ECO:0000313" key="1">
    <source>
        <dbReference type="EMBL" id="BCK81464.1"/>
    </source>
</evidence>
<name>A0A810Q0L7_9FIRM</name>
<dbReference type="Proteomes" id="UP000681035">
    <property type="component" value="Chromosome"/>
</dbReference>
<organism evidence="1 2">
    <name type="scientific">Vescimonas coprocola</name>
    <dbReference type="NCBI Taxonomy" id="2714355"/>
    <lineage>
        <taxon>Bacteria</taxon>
        <taxon>Bacillati</taxon>
        <taxon>Bacillota</taxon>
        <taxon>Clostridia</taxon>
        <taxon>Eubacteriales</taxon>
        <taxon>Oscillospiraceae</taxon>
        <taxon>Vescimonas</taxon>
    </lineage>
</organism>
<proteinExistence type="predicted"/>
<gene>
    <name evidence="1" type="ORF">MM50RIKEN_12270</name>
</gene>
<reference evidence="1" key="1">
    <citation type="submission" date="2020-09" db="EMBL/GenBank/DDBJ databases">
        <title>New species isolated from human feces.</title>
        <authorList>
            <person name="Kitahara M."/>
            <person name="Shigeno Y."/>
            <person name="Shime M."/>
            <person name="Matsumoto Y."/>
            <person name="Nakamura S."/>
            <person name="Motooka D."/>
            <person name="Fukuoka S."/>
            <person name="Nishikawa H."/>
            <person name="Benno Y."/>
        </authorList>
    </citation>
    <scope>NUCLEOTIDE SEQUENCE</scope>
    <source>
        <strain evidence="1">MM50</strain>
    </source>
</reference>
<dbReference type="KEGG" id="vcop:MM50RIKEN_12270"/>
<evidence type="ECO:0000313" key="2">
    <source>
        <dbReference type="Proteomes" id="UP000681035"/>
    </source>
</evidence>
<sequence>MSAELLQLLNGVQTMSIVGMCKNAGKTTMLNWMLHHDRLQGTLGLTSIGRDGESTDVVTGTEKPGIFVREGTLIATAKDMLRLGDTTLEIMETTGIPTPLGEVVIFRARSDGNVQLAGPSITTQLKEVSRLFFEMGADKSIIDGALGRKSLGARAVAEGVILCTGASYHMSIDKVVADTAHVYRLMNLPKAETMPPEMEESLEKCLKDHGEALISGALTDTMVMPLLRSGVLRNTRLVVKDPSKVLLSSDALDKLQTRQVRLETEEAARTLCVTINPVSAYGWKFDKDEFMTRMREAVDVPVINVKEELT</sequence>
<protein>
    <submittedName>
        <fullName evidence="1">Uncharacterized protein</fullName>
    </submittedName>
</protein>